<accession>A0A1B2A4B6</accession>
<dbReference type="AlphaFoldDB" id="A0A1B2A4B6"/>
<name>A0A1B2A4B6_LATCU</name>
<protein>
    <submittedName>
        <fullName evidence="1">Uncharacterized protein</fullName>
    </submittedName>
</protein>
<gene>
    <name evidence="1" type="ORF">DT351_09440</name>
</gene>
<proteinExistence type="predicted"/>
<dbReference type="RefSeq" id="WP_065825198.1">
    <property type="nucleotide sequence ID" value="NZ_CABIVZ010000001.1"/>
</dbReference>
<organism evidence="1 2">
    <name type="scientific">Latilactobacillus curvatus</name>
    <name type="common">Lactobacillus curvatus</name>
    <dbReference type="NCBI Taxonomy" id="28038"/>
    <lineage>
        <taxon>Bacteria</taxon>
        <taxon>Bacillati</taxon>
        <taxon>Bacillota</taxon>
        <taxon>Bacilli</taxon>
        <taxon>Lactobacillales</taxon>
        <taxon>Lactobacillaceae</taxon>
        <taxon>Latilactobacillus</taxon>
    </lineage>
</organism>
<dbReference type="OrthoDB" id="2315981at2"/>
<reference evidence="1 2" key="1">
    <citation type="submission" date="2018-07" db="EMBL/GenBank/DDBJ databases">
        <title>Lactobacillus curvatus genome sequence.</title>
        <authorList>
            <person name="Prechtl R."/>
        </authorList>
    </citation>
    <scope>NUCLEOTIDE SEQUENCE [LARGE SCALE GENOMIC DNA]</scope>
    <source>
        <strain evidence="1 2">TMW 1.1928</strain>
    </source>
</reference>
<dbReference type="EMBL" id="CP031003">
    <property type="protein sequence ID" value="AXN36542.1"/>
    <property type="molecule type" value="Genomic_DNA"/>
</dbReference>
<sequence>MGDKTKVVTPTKISKSIRTRFFVLQMVVILILGALTIKLVSGFSPLLTDSEILKNTILTAFGATLVALVVWYLSYKIIAMRIRRQIMNKELEDSYTFSLNHAASSLSLHIVYFISMLVIVWLMLSAQNVRQSLDGLHLFKGDQPIVRLVDNHSMKQIEQFYQADKQQKMTYLGSNRDVAYFKINNATISLPLAKIQFYGQDEAPTGHQKQVIQHYHLKDVQNKKYLKPNIYISESGLPKVAITKMYQHYEPQPADKIHKLDIK</sequence>
<evidence type="ECO:0000313" key="1">
    <source>
        <dbReference type="EMBL" id="AXN36542.1"/>
    </source>
</evidence>
<evidence type="ECO:0000313" key="2">
    <source>
        <dbReference type="Proteomes" id="UP000257607"/>
    </source>
</evidence>
<dbReference type="Proteomes" id="UP000257607">
    <property type="component" value="Chromosome"/>
</dbReference>